<dbReference type="InterPro" id="IPR050681">
    <property type="entry name" value="CDF/SLC30A"/>
</dbReference>
<dbReference type="SUPFAM" id="SSF160240">
    <property type="entry name" value="Cation efflux protein cytoplasmic domain-like"/>
    <property type="match status" value="1"/>
</dbReference>
<feature type="transmembrane region" description="Helical" evidence="8">
    <location>
        <begin position="26"/>
        <end position="53"/>
    </location>
</feature>
<dbReference type="EMBL" id="JBHUOF010000048">
    <property type="protein sequence ID" value="MFD2802379.1"/>
    <property type="molecule type" value="Genomic_DNA"/>
</dbReference>
<dbReference type="NCBIfam" id="TIGR01297">
    <property type="entry name" value="CDF"/>
    <property type="match status" value="1"/>
</dbReference>
<dbReference type="InterPro" id="IPR027469">
    <property type="entry name" value="Cation_efflux_TMD_sf"/>
</dbReference>
<evidence type="ECO:0000256" key="8">
    <source>
        <dbReference type="SAM" id="Phobius"/>
    </source>
</evidence>
<evidence type="ECO:0000259" key="10">
    <source>
        <dbReference type="Pfam" id="PF16916"/>
    </source>
</evidence>
<dbReference type="InterPro" id="IPR002524">
    <property type="entry name" value="Cation_efflux"/>
</dbReference>
<dbReference type="SUPFAM" id="SSF161111">
    <property type="entry name" value="Cation efflux protein transmembrane domain-like"/>
    <property type="match status" value="1"/>
</dbReference>
<organism evidence="11 12">
    <name type="scientific">Prauserella oleivorans</name>
    <dbReference type="NCBI Taxonomy" id="1478153"/>
    <lineage>
        <taxon>Bacteria</taxon>
        <taxon>Bacillati</taxon>
        <taxon>Actinomycetota</taxon>
        <taxon>Actinomycetes</taxon>
        <taxon>Pseudonocardiales</taxon>
        <taxon>Pseudonocardiaceae</taxon>
        <taxon>Prauserella</taxon>
    </lineage>
</organism>
<evidence type="ECO:0000256" key="3">
    <source>
        <dbReference type="ARBA" id="ARBA00022448"/>
    </source>
</evidence>
<accession>A0ABW5WGT1</accession>
<comment type="subcellular location">
    <subcellularLocation>
        <location evidence="1">Membrane</location>
        <topology evidence="1">Multi-pass membrane protein</topology>
    </subcellularLocation>
</comment>
<keyword evidence="7 8" id="KW-0472">Membrane</keyword>
<feature type="transmembrane region" description="Helical" evidence="8">
    <location>
        <begin position="88"/>
        <end position="113"/>
    </location>
</feature>
<feature type="domain" description="Cation efflux protein cytoplasmic" evidence="10">
    <location>
        <begin position="222"/>
        <end position="296"/>
    </location>
</feature>
<dbReference type="Pfam" id="PF16916">
    <property type="entry name" value="ZT_dimer"/>
    <property type="match status" value="1"/>
</dbReference>
<feature type="transmembrane region" description="Helical" evidence="8">
    <location>
        <begin position="125"/>
        <end position="148"/>
    </location>
</feature>
<evidence type="ECO:0000256" key="4">
    <source>
        <dbReference type="ARBA" id="ARBA00022692"/>
    </source>
</evidence>
<keyword evidence="12" id="KW-1185">Reference proteome</keyword>
<keyword evidence="3" id="KW-0813">Transport</keyword>
<evidence type="ECO:0000313" key="11">
    <source>
        <dbReference type="EMBL" id="MFD2802379.1"/>
    </source>
</evidence>
<protein>
    <submittedName>
        <fullName evidence="11">Cation diffusion facilitator family transporter</fullName>
    </submittedName>
</protein>
<gene>
    <name evidence="11" type="ORF">ACFS2C_23605</name>
</gene>
<dbReference type="InterPro" id="IPR036837">
    <property type="entry name" value="Cation_efflux_CTD_sf"/>
</dbReference>
<evidence type="ECO:0000256" key="6">
    <source>
        <dbReference type="ARBA" id="ARBA00023065"/>
    </source>
</evidence>
<dbReference type="Proteomes" id="UP001597478">
    <property type="component" value="Unassembled WGS sequence"/>
</dbReference>
<evidence type="ECO:0000256" key="7">
    <source>
        <dbReference type="ARBA" id="ARBA00023136"/>
    </source>
</evidence>
<keyword evidence="4 8" id="KW-0812">Transmembrane</keyword>
<feature type="transmembrane region" description="Helical" evidence="8">
    <location>
        <begin position="160"/>
        <end position="187"/>
    </location>
</feature>
<dbReference type="PANTHER" id="PTHR11562:SF17">
    <property type="entry name" value="RE54080P-RELATED"/>
    <property type="match status" value="1"/>
</dbReference>
<evidence type="ECO:0000256" key="1">
    <source>
        <dbReference type="ARBA" id="ARBA00004141"/>
    </source>
</evidence>
<dbReference type="InterPro" id="IPR058533">
    <property type="entry name" value="Cation_efflux_TM"/>
</dbReference>
<dbReference type="RefSeq" id="WP_377394510.1">
    <property type="nucleotide sequence ID" value="NZ_JBHSAN010000052.1"/>
</dbReference>
<dbReference type="PANTHER" id="PTHR11562">
    <property type="entry name" value="CATION EFFLUX PROTEIN/ ZINC TRANSPORTER"/>
    <property type="match status" value="1"/>
</dbReference>
<evidence type="ECO:0000313" key="12">
    <source>
        <dbReference type="Proteomes" id="UP001597478"/>
    </source>
</evidence>
<feature type="domain" description="Cation efflux protein transmembrane" evidence="9">
    <location>
        <begin position="27"/>
        <end position="217"/>
    </location>
</feature>
<evidence type="ECO:0000256" key="5">
    <source>
        <dbReference type="ARBA" id="ARBA00022989"/>
    </source>
</evidence>
<name>A0ABW5WGT1_9PSEU</name>
<dbReference type="Gene3D" id="1.20.1510.10">
    <property type="entry name" value="Cation efflux protein transmembrane domain"/>
    <property type="match status" value="1"/>
</dbReference>
<sequence length="308" mass="32244">MAHGHGHGHVDVSAAASASSRHLRRLAAALAIGGVFMVLEFVVGFATSSLALISDAAHMFTDVLGLGMALLAVVLARRSGPTYTRTFGLYRAEVLAALANVVLLFGVAGYVVFEAVQRIGDPPAVPGLPVLLAATAGLLANLVAFFLLRSGAKESLNVRGAYLEVLADMVGSIGVLVSAAVTMLTGWRYADPLVGVAIGLWVLPRAASLAARTLRILFQHAPRGIDVAKLSGELTALDGVEDVHDLHVWTLTSGMEVASAHLTVAPDADTTVVLSEAQDLLAAGYSIEHATLQVEPRESARRCEELSW</sequence>
<keyword evidence="5 8" id="KW-1133">Transmembrane helix</keyword>
<dbReference type="InterPro" id="IPR027470">
    <property type="entry name" value="Cation_efflux_CTD"/>
</dbReference>
<comment type="caution">
    <text evidence="11">The sequence shown here is derived from an EMBL/GenBank/DDBJ whole genome shotgun (WGS) entry which is preliminary data.</text>
</comment>
<dbReference type="Pfam" id="PF01545">
    <property type="entry name" value="Cation_efflux"/>
    <property type="match status" value="1"/>
</dbReference>
<proteinExistence type="inferred from homology"/>
<comment type="similarity">
    <text evidence="2">Belongs to the cation diffusion facilitator (CDF) transporter (TC 2.A.4) family. SLC30A subfamily.</text>
</comment>
<evidence type="ECO:0000256" key="2">
    <source>
        <dbReference type="ARBA" id="ARBA00008873"/>
    </source>
</evidence>
<reference evidence="12" key="1">
    <citation type="journal article" date="2019" name="Int. J. Syst. Evol. Microbiol.">
        <title>The Global Catalogue of Microorganisms (GCM) 10K type strain sequencing project: providing services to taxonomists for standard genome sequencing and annotation.</title>
        <authorList>
            <consortium name="The Broad Institute Genomics Platform"/>
            <consortium name="The Broad Institute Genome Sequencing Center for Infectious Disease"/>
            <person name="Wu L."/>
            <person name="Ma J."/>
        </authorList>
    </citation>
    <scope>NUCLEOTIDE SEQUENCE [LARGE SCALE GENOMIC DNA]</scope>
    <source>
        <strain evidence="12">IBRC-M 10906</strain>
    </source>
</reference>
<evidence type="ECO:0000259" key="9">
    <source>
        <dbReference type="Pfam" id="PF01545"/>
    </source>
</evidence>
<feature type="transmembrane region" description="Helical" evidence="8">
    <location>
        <begin position="193"/>
        <end position="214"/>
    </location>
</feature>
<feature type="transmembrane region" description="Helical" evidence="8">
    <location>
        <begin position="59"/>
        <end position="76"/>
    </location>
</feature>
<keyword evidence="6" id="KW-0406">Ion transport</keyword>